<evidence type="ECO:0000256" key="1">
    <source>
        <dbReference type="SAM" id="MobiDB-lite"/>
    </source>
</evidence>
<evidence type="ECO:0000313" key="2">
    <source>
        <dbReference type="Proteomes" id="UP000050791"/>
    </source>
</evidence>
<proteinExistence type="predicted"/>
<dbReference type="WBParaSite" id="SMTH1_86360.1">
    <property type="protein sequence ID" value="SMTH1_86360.1"/>
    <property type="gene ID" value="SMTH1_86360"/>
</dbReference>
<dbReference type="PANTHER" id="PTHR18901:SF38">
    <property type="entry name" value="PSEUDOURIDINE-5'-PHOSPHATASE"/>
    <property type="match status" value="1"/>
</dbReference>
<dbReference type="AlphaFoldDB" id="A0AA85BWL6"/>
<accession>A0AA85BWL6</accession>
<evidence type="ECO:0000313" key="3">
    <source>
        <dbReference type="WBParaSite" id="SMTH1_86360.1"/>
    </source>
</evidence>
<sequence>MIKITHVIFDVDGLILDTESIYTEFTSNFLSGYNLQFDYNIKKLMMGRKPHEAGEILVKHYNLPLSADEFIQRQTEYITPERWESVQCLPGAEKLILHLASHNIPMALATGCCSYELDQKMRNHQVIMTKVSHSVCSGDDPTSPGSQANDSQQCQTKLHYGTLADWSESPPRTYQVNSH</sequence>
<feature type="compositionally biased region" description="Polar residues" evidence="1">
    <location>
        <begin position="143"/>
        <end position="154"/>
    </location>
</feature>
<dbReference type="InterPro" id="IPR036412">
    <property type="entry name" value="HAD-like_sf"/>
</dbReference>
<dbReference type="InterPro" id="IPR023198">
    <property type="entry name" value="PGP-like_dom2"/>
</dbReference>
<dbReference type="GO" id="GO:0016791">
    <property type="term" value="F:phosphatase activity"/>
    <property type="evidence" value="ECO:0007669"/>
    <property type="project" value="TreeGrafter"/>
</dbReference>
<feature type="region of interest" description="Disordered" evidence="1">
    <location>
        <begin position="134"/>
        <end position="154"/>
    </location>
</feature>
<organism evidence="2 3">
    <name type="scientific">Schistosoma mattheei</name>
    <dbReference type="NCBI Taxonomy" id="31246"/>
    <lineage>
        <taxon>Eukaryota</taxon>
        <taxon>Metazoa</taxon>
        <taxon>Spiralia</taxon>
        <taxon>Lophotrochozoa</taxon>
        <taxon>Platyhelminthes</taxon>
        <taxon>Trematoda</taxon>
        <taxon>Digenea</taxon>
        <taxon>Strigeidida</taxon>
        <taxon>Schistosomatoidea</taxon>
        <taxon>Schistosomatidae</taxon>
        <taxon>Schistosoma</taxon>
    </lineage>
</organism>
<dbReference type="InterPro" id="IPR041492">
    <property type="entry name" value="HAD_2"/>
</dbReference>
<dbReference type="PANTHER" id="PTHR18901">
    <property type="entry name" value="2-DEOXYGLUCOSE-6-PHOSPHATE PHOSPHATASE 2"/>
    <property type="match status" value="1"/>
</dbReference>
<dbReference type="SUPFAM" id="SSF56784">
    <property type="entry name" value="HAD-like"/>
    <property type="match status" value="1"/>
</dbReference>
<dbReference type="FunFam" id="1.10.150.240:FF:000001">
    <property type="entry name" value="Haloacid dehalogenase-like hydrolase domain"/>
    <property type="match status" value="1"/>
</dbReference>
<protein>
    <submittedName>
        <fullName evidence="3">HAD family hydrolase</fullName>
    </submittedName>
</protein>
<dbReference type="Pfam" id="PF13419">
    <property type="entry name" value="HAD_2"/>
    <property type="match status" value="1"/>
</dbReference>
<reference evidence="3" key="1">
    <citation type="submission" date="2023-11" db="UniProtKB">
        <authorList>
            <consortium name="WormBaseParasite"/>
        </authorList>
    </citation>
    <scope>IDENTIFICATION</scope>
</reference>
<name>A0AA85BWL6_9TREM</name>
<dbReference type="Gene3D" id="1.10.150.240">
    <property type="entry name" value="Putative phosphatase, domain 2"/>
    <property type="match status" value="1"/>
</dbReference>
<dbReference type="Proteomes" id="UP000050791">
    <property type="component" value="Unassembled WGS sequence"/>
</dbReference>